<proteinExistence type="predicted"/>
<dbReference type="InterPro" id="IPR043128">
    <property type="entry name" value="Rev_trsase/Diguanyl_cyclase"/>
</dbReference>
<organism evidence="2 3">
    <name type="scientific">Ancylostoma ceylanicum</name>
    <dbReference type="NCBI Taxonomy" id="53326"/>
    <lineage>
        <taxon>Eukaryota</taxon>
        <taxon>Metazoa</taxon>
        <taxon>Ecdysozoa</taxon>
        <taxon>Nematoda</taxon>
        <taxon>Chromadorea</taxon>
        <taxon>Rhabditida</taxon>
        <taxon>Rhabditina</taxon>
        <taxon>Rhabditomorpha</taxon>
        <taxon>Strongyloidea</taxon>
        <taxon>Ancylostomatidae</taxon>
        <taxon>Ancylostomatinae</taxon>
        <taxon>Ancylostoma</taxon>
    </lineage>
</organism>
<dbReference type="CDD" id="cd01647">
    <property type="entry name" value="RT_LTR"/>
    <property type="match status" value="1"/>
</dbReference>
<reference evidence="2 3" key="1">
    <citation type="submission" date="2013-05" db="EMBL/GenBank/DDBJ databases">
        <title>Draft genome of the parasitic nematode Anyclostoma ceylanicum.</title>
        <authorList>
            <person name="Mitreva M."/>
        </authorList>
    </citation>
    <scope>NUCLEOTIDE SEQUENCE [LARGE SCALE GENOMIC DNA]</scope>
</reference>
<dbReference type="AlphaFoldDB" id="A0A0D6LBI2"/>
<dbReference type="Pfam" id="PF00078">
    <property type="entry name" value="RVT_1"/>
    <property type="match status" value="1"/>
</dbReference>
<gene>
    <name evidence="2" type="ORF">ANCCEY_13730</name>
</gene>
<dbReference type="SUPFAM" id="SSF56672">
    <property type="entry name" value="DNA/RNA polymerases"/>
    <property type="match status" value="1"/>
</dbReference>
<dbReference type="PANTHER" id="PTHR24559">
    <property type="entry name" value="TRANSPOSON TY3-I GAG-POL POLYPROTEIN"/>
    <property type="match status" value="1"/>
</dbReference>
<accession>A0A0D6LBI2</accession>
<dbReference type="Gene3D" id="3.10.10.10">
    <property type="entry name" value="HIV Type 1 Reverse Transcriptase, subunit A, domain 1"/>
    <property type="match status" value="1"/>
</dbReference>
<dbReference type="InterPro" id="IPR043502">
    <property type="entry name" value="DNA/RNA_pol_sf"/>
</dbReference>
<dbReference type="PANTHER" id="PTHR24559:SF444">
    <property type="entry name" value="REVERSE TRANSCRIPTASE DOMAIN-CONTAINING PROTEIN"/>
    <property type="match status" value="1"/>
</dbReference>
<dbReference type="InterPro" id="IPR053134">
    <property type="entry name" value="RNA-dir_DNA_polymerase"/>
</dbReference>
<evidence type="ECO:0000313" key="3">
    <source>
        <dbReference type="Proteomes" id="UP000054495"/>
    </source>
</evidence>
<dbReference type="EMBL" id="KE125755">
    <property type="protein sequence ID" value="EPB67176.1"/>
    <property type="molecule type" value="Genomic_DNA"/>
</dbReference>
<evidence type="ECO:0000313" key="2">
    <source>
        <dbReference type="EMBL" id="EPB67176.1"/>
    </source>
</evidence>
<dbReference type="Gene3D" id="3.30.70.270">
    <property type="match status" value="1"/>
</dbReference>
<feature type="domain" description="Reverse transcriptase" evidence="1">
    <location>
        <begin position="176"/>
        <end position="280"/>
    </location>
</feature>
<sequence length="281" mass="31838">MVDQKVNILLSTPAMEKVEIDSPIPVCVAETTVLHQSAETFVHCYSEIDDNTIFLLSVQSPQLSQMSLMVPPAVFNEGIIRLLVSNPTRNVEMLYEDQQISSDMRDHISRDSYDLGSYEESEIVITITTEVPPTRFRPPRIPIKFQKELDEHINKLLRAGGIVESDTPWIHNTVLVKKKDDSLRVCLDFRPLNESSIPDSPLNESTIPDHYPLPRTDDILAKITGHRYYTTLDLASGYMQLLFSLGSQEKCGWATHIGIYQFVYLPFGLKNAGTYFSRAMS</sequence>
<keyword evidence="3" id="KW-1185">Reference proteome</keyword>
<dbReference type="InterPro" id="IPR000477">
    <property type="entry name" value="RT_dom"/>
</dbReference>
<name>A0A0D6LBI2_9BILA</name>
<evidence type="ECO:0000259" key="1">
    <source>
        <dbReference type="Pfam" id="PF00078"/>
    </source>
</evidence>
<dbReference type="Proteomes" id="UP000054495">
    <property type="component" value="Unassembled WGS sequence"/>
</dbReference>
<protein>
    <recommendedName>
        <fullName evidence="1">Reverse transcriptase domain-containing protein</fullName>
    </recommendedName>
</protein>